<name>A0A2T4TYD8_9BACT</name>
<evidence type="ECO:0000313" key="1">
    <source>
        <dbReference type="EMBL" id="PTL36125.1"/>
    </source>
</evidence>
<evidence type="ECO:0000313" key="2">
    <source>
        <dbReference type="Proteomes" id="UP000241436"/>
    </source>
</evidence>
<organism evidence="1 2">
    <name type="scientific">Candidatus Methylomirabilis limnetica</name>
    <dbReference type="NCBI Taxonomy" id="2033718"/>
    <lineage>
        <taxon>Bacteria</taxon>
        <taxon>Candidatus Methylomirabilota</taxon>
        <taxon>Candidatus Methylomirabilia</taxon>
        <taxon>Candidatus Methylomirabilales</taxon>
        <taxon>Candidatus Methylomirabilaceae</taxon>
        <taxon>Candidatus Methylomirabilis</taxon>
    </lineage>
</organism>
<dbReference type="AlphaFoldDB" id="A0A2T4TYD8"/>
<comment type="caution">
    <text evidence="1">The sequence shown here is derived from an EMBL/GenBank/DDBJ whole genome shotgun (WGS) entry which is preliminary data.</text>
</comment>
<protein>
    <submittedName>
        <fullName evidence="1">Uncharacterized protein</fullName>
    </submittedName>
</protein>
<sequence>MTARRLQRDGFIWEVRRKLDESYTWGRGEDQERISINSVCPYYIGIGSDQREHGNLTVFPGDYAPQRL</sequence>
<reference evidence="1 2" key="1">
    <citation type="submission" date="2017-09" db="EMBL/GenBank/DDBJ databases">
        <title>Bloom of a denitrifying methanotroph, Candidatus Methylomirabilis limnetica, in a deep stratified lake.</title>
        <authorList>
            <person name="Graf J.S."/>
            <person name="Marchant H.K."/>
            <person name="Tienken D."/>
            <person name="Hach P.F."/>
            <person name="Brand A."/>
            <person name="Schubert C.J."/>
            <person name="Kuypers M.M."/>
            <person name="Milucka J."/>
        </authorList>
    </citation>
    <scope>NUCLEOTIDE SEQUENCE [LARGE SCALE GENOMIC DNA]</scope>
    <source>
        <strain evidence="1 2">Zug</strain>
    </source>
</reference>
<gene>
    <name evidence="1" type="ORF">CLG94_05525</name>
</gene>
<reference evidence="2" key="2">
    <citation type="journal article" date="2018" name="Environ. Microbiol.">
        <title>Bloom of a denitrifying methanotroph, 'Candidatus Methylomirabilis limnetica', in a deep stratified lake.</title>
        <authorList>
            <person name="Graf J.S."/>
            <person name="Mayr M.J."/>
            <person name="Marchant H.K."/>
            <person name="Tienken D."/>
            <person name="Hach P.F."/>
            <person name="Brand A."/>
            <person name="Schubert C.J."/>
            <person name="Kuypers M.M."/>
            <person name="Milucka J."/>
        </authorList>
    </citation>
    <scope>NUCLEOTIDE SEQUENCE [LARGE SCALE GENOMIC DNA]</scope>
    <source>
        <strain evidence="2">Zug</strain>
    </source>
</reference>
<dbReference type="EMBL" id="NVQC01000017">
    <property type="protein sequence ID" value="PTL36125.1"/>
    <property type="molecule type" value="Genomic_DNA"/>
</dbReference>
<dbReference type="Proteomes" id="UP000241436">
    <property type="component" value="Unassembled WGS sequence"/>
</dbReference>
<keyword evidence="2" id="KW-1185">Reference proteome</keyword>
<proteinExistence type="predicted"/>
<accession>A0A2T4TYD8</accession>